<dbReference type="PANTHER" id="PTHR23050">
    <property type="entry name" value="CALCIUM BINDING PROTEIN"/>
    <property type="match status" value="1"/>
</dbReference>
<name>A0A4Z2DR11_SCHJA</name>
<dbReference type="InterPro" id="IPR002048">
    <property type="entry name" value="EF_hand_dom"/>
</dbReference>
<dbReference type="SMART" id="SM00054">
    <property type="entry name" value="EFh"/>
    <property type="match status" value="4"/>
</dbReference>
<keyword evidence="2" id="KW-0106">Calcium</keyword>
<keyword evidence="1" id="KW-0677">Repeat</keyword>
<organism evidence="4 5">
    <name type="scientific">Schistosoma japonicum</name>
    <name type="common">Blood fluke</name>
    <dbReference type="NCBI Taxonomy" id="6182"/>
    <lineage>
        <taxon>Eukaryota</taxon>
        <taxon>Metazoa</taxon>
        <taxon>Spiralia</taxon>
        <taxon>Lophotrochozoa</taxon>
        <taxon>Platyhelminthes</taxon>
        <taxon>Trematoda</taxon>
        <taxon>Digenea</taxon>
        <taxon>Strigeidida</taxon>
        <taxon>Schistosomatoidea</taxon>
        <taxon>Schistosomatidae</taxon>
        <taxon>Schistosoma</taxon>
    </lineage>
</organism>
<evidence type="ECO:0000313" key="5">
    <source>
        <dbReference type="Proteomes" id="UP000311919"/>
    </source>
</evidence>
<dbReference type="Pfam" id="PF13499">
    <property type="entry name" value="EF-hand_7"/>
    <property type="match status" value="2"/>
</dbReference>
<gene>
    <name evidence="4" type="ORF">EWB00_009737</name>
</gene>
<feature type="domain" description="EF-hand" evidence="3">
    <location>
        <begin position="39"/>
        <end position="74"/>
    </location>
</feature>
<dbReference type="InterPro" id="IPR011992">
    <property type="entry name" value="EF-hand-dom_pair"/>
</dbReference>
<dbReference type="AlphaFoldDB" id="A0A4Z2DR11"/>
<protein>
    <submittedName>
        <fullName evidence="4">Putative calcium-binding protein</fullName>
    </submittedName>
</protein>
<dbReference type="InterPro" id="IPR050145">
    <property type="entry name" value="Centrin_CML-like"/>
</dbReference>
<dbReference type="SUPFAM" id="SSF47473">
    <property type="entry name" value="EF-hand"/>
    <property type="match status" value="1"/>
</dbReference>
<dbReference type="STRING" id="6182.A0A4Z2DR11"/>
<accession>A0A4Z2DR11</accession>
<dbReference type="InterPro" id="IPR018247">
    <property type="entry name" value="EF_Hand_1_Ca_BS"/>
</dbReference>
<dbReference type="EMBL" id="SKCS01000062">
    <property type="protein sequence ID" value="TNN18909.1"/>
    <property type="molecule type" value="Genomic_DNA"/>
</dbReference>
<dbReference type="PROSITE" id="PS00018">
    <property type="entry name" value="EF_HAND_1"/>
    <property type="match status" value="3"/>
</dbReference>
<sequence>MSRCLNADELMGIFNMLDTNGDGVVSRQELTTGLVKSGISMSKIEEVMNLLDVNRDGFITRDEFKLAMGLSNEPAAEWRRLFIQIDQDRSGEIDVNELKVLFDEAGMNVSRSVLEQWIRENDVDGNGKLNFEEFYSFVTSNL</sequence>
<comment type="caution">
    <text evidence="4">The sequence shown here is derived from an EMBL/GenBank/DDBJ whole genome shotgun (WGS) entry which is preliminary data.</text>
</comment>
<feature type="domain" description="EF-hand" evidence="3">
    <location>
        <begin position="76"/>
        <end position="108"/>
    </location>
</feature>
<dbReference type="Gene3D" id="1.10.238.10">
    <property type="entry name" value="EF-hand"/>
    <property type="match status" value="2"/>
</dbReference>
<evidence type="ECO:0000259" key="3">
    <source>
        <dbReference type="PROSITE" id="PS50222"/>
    </source>
</evidence>
<evidence type="ECO:0000313" key="4">
    <source>
        <dbReference type="EMBL" id="TNN18909.1"/>
    </source>
</evidence>
<proteinExistence type="predicted"/>
<feature type="domain" description="EF-hand" evidence="3">
    <location>
        <begin position="109"/>
        <end position="142"/>
    </location>
</feature>
<keyword evidence="5" id="KW-1185">Reference proteome</keyword>
<reference evidence="4 5" key="1">
    <citation type="submission" date="2019-03" db="EMBL/GenBank/DDBJ databases">
        <title>An improved genome assembly of the fluke Schistosoma japonicum.</title>
        <authorList>
            <person name="Hu W."/>
            <person name="Luo F."/>
            <person name="Yin M."/>
            <person name="Mo X."/>
            <person name="Sun C."/>
            <person name="Wu Q."/>
            <person name="Zhu B."/>
            <person name="Xiang M."/>
            <person name="Wang J."/>
            <person name="Wang Y."/>
            <person name="Zhang T."/>
            <person name="Xu B."/>
            <person name="Zheng H."/>
            <person name="Feng Z."/>
        </authorList>
    </citation>
    <scope>NUCLEOTIDE SEQUENCE [LARGE SCALE GENOMIC DNA]</scope>
    <source>
        <strain evidence="4">HuSjv2</strain>
        <tissue evidence="4">Worms</tissue>
    </source>
</reference>
<dbReference type="GO" id="GO:0005509">
    <property type="term" value="F:calcium ion binding"/>
    <property type="evidence" value="ECO:0007669"/>
    <property type="project" value="InterPro"/>
</dbReference>
<dbReference type="PROSITE" id="PS50222">
    <property type="entry name" value="EF_HAND_2"/>
    <property type="match status" value="4"/>
</dbReference>
<evidence type="ECO:0000256" key="1">
    <source>
        <dbReference type="ARBA" id="ARBA00022737"/>
    </source>
</evidence>
<feature type="domain" description="EF-hand" evidence="3">
    <location>
        <begin position="5"/>
        <end position="38"/>
    </location>
</feature>
<evidence type="ECO:0000256" key="2">
    <source>
        <dbReference type="ARBA" id="ARBA00022837"/>
    </source>
</evidence>
<dbReference type="OrthoDB" id="26525at2759"/>
<dbReference type="FunFam" id="1.10.238.10:FF:000001">
    <property type="entry name" value="Calmodulin 1"/>
    <property type="match status" value="1"/>
</dbReference>
<dbReference type="Proteomes" id="UP000311919">
    <property type="component" value="Unassembled WGS sequence"/>
</dbReference>